<evidence type="ECO:0000313" key="3">
    <source>
        <dbReference type="Proteomes" id="UP000828390"/>
    </source>
</evidence>
<feature type="region of interest" description="Disordered" evidence="1">
    <location>
        <begin position="92"/>
        <end position="123"/>
    </location>
</feature>
<dbReference type="Proteomes" id="UP000828390">
    <property type="component" value="Unassembled WGS sequence"/>
</dbReference>
<name>A0A9D4RFF0_DREPO</name>
<feature type="compositionally biased region" description="Polar residues" evidence="1">
    <location>
        <begin position="98"/>
        <end position="112"/>
    </location>
</feature>
<comment type="caution">
    <text evidence="2">The sequence shown here is derived from an EMBL/GenBank/DDBJ whole genome shotgun (WGS) entry which is preliminary data.</text>
</comment>
<sequence length="123" mass="13848">MKRNVRLVLTPLQCKFSLGPPPETEYAYCVRLLERSGTNFINAISPRHPLQKRIMHLATNPSNTLCIPPQTPGTQYTHRHYLQVKPENVPRKEVCYPPSSQVTQSSPDTIPSNAACDQLPPTQ</sequence>
<dbReference type="AlphaFoldDB" id="A0A9D4RFF0"/>
<keyword evidence="3" id="KW-1185">Reference proteome</keyword>
<proteinExistence type="predicted"/>
<reference evidence="2" key="1">
    <citation type="journal article" date="2019" name="bioRxiv">
        <title>The Genome of the Zebra Mussel, Dreissena polymorpha: A Resource for Invasive Species Research.</title>
        <authorList>
            <person name="McCartney M.A."/>
            <person name="Auch B."/>
            <person name="Kono T."/>
            <person name="Mallez S."/>
            <person name="Zhang Y."/>
            <person name="Obille A."/>
            <person name="Becker A."/>
            <person name="Abrahante J.E."/>
            <person name="Garbe J."/>
            <person name="Badalamenti J.P."/>
            <person name="Herman A."/>
            <person name="Mangelson H."/>
            <person name="Liachko I."/>
            <person name="Sullivan S."/>
            <person name="Sone E.D."/>
            <person name="Koren S."/>
            <person name="Silverstein K.A.T."/>
            <person name="Beckman K.B."/>
            <person name="Gohl D.M."/>
        </authorList>
    </citation>
    <scope>NUCLEOTIDE SEQUENCE</scope>
    <source>
        <strain evidence="2">Duluth1</strain>
        <tissue evidence="2">Whole animal</tissue>
    </source>
</reference>
<gene>
    <name evidence="2" type="ORF">DPMN_029596</name>
</gene>
<accession>A0A9D4RFF0</accession>
<evidence type="ECO:0000256" key="1">
    <source>
        <dbReference type="SAM" id="MobiDB-lite"/>
    </source>
</evidence>
<reference evidence="2" key="2">
    <citation type="submission" date="2020-11" db="EMBL/GenBank/DDBJ databases">
        <authorList>
            <person name="McCartney M.A."/>
            <person name="Auch B."/>
            <person name="Kono T."/>
            <person name="Mallez S."/>
            <person name="Becker A."/>
            <person name="Gohl D.M."/>
            <person name="Silverstein K.A.T."/>
            <person name="Koren S."/>
            <person name="Bechman K.B."/>
            <person name="Herman A."/>
            <person name="Abrahante J.E."/>
            <person name="Garbe J."/>
        </authorList>
    </citation>
    <scope>NUCLEOTIDE SEQUENCE</scope>
    <source>
        <strain evidence="2">Duluth1</strain>
        <tissue evidence="2">Whole animal</tissue>
    </source>
</reference>
<dbReference type="EMBL" id="JAIWYP010000002">
    <property type="protein sequence ID" value="KAH3866521.1"/>
    <property type="molecule type" value="Genomic_DNA"/>
</dbReference>
<evidence type="ECO:0000313" key="2">
    <source>
        <dbReference type="EMBL" id="KAH3866521.1"/>
    </source>
</evidence>
<protein>
    <submittedName>
        <fullName evidence="2">Uncharacterized protein</fullName>
    </submittedName>
</protein>
<organism evidence="2 3">
    <name type="scientific">Dreissena polymorpha</name>
    <name type="common">Zebra mussel</name>
    <name type="synonym">Mytilus polymorpha</name>
    <dbReference type="NCBI Taxonomy" id="45954"/>
    <lineage>
        <taxon>Eukaryota</taxon>
        <taxon>Metazoa</taxon>
        <taxon>Spiralia</taxon>
        <taxon>Lophotrochozoa</taxon>
        <taxon>Mollusca</taxon>
        <taxon>Bivalvia</taxon>
        <taxon>Autobranchia</taxon>
        <taxon>Heteroconchia</taxon>
        <taxon>Euheterodonta</taxon>
        <taxon>Imparidentia</taxon>
        <taxon>Neoheterodontei</taxon>
        <taxon>Myida</taxon>
        <taxon>Dreissenoidea</taxon>
        <taxon>Dreissenidae</taxon>
        <taxon>Dreissena</taxon>
    </lineage>
</organism>